<dbReference type="RefSeq" id="WP_147663718.1">
    <property type="nucleotide sequence ID" value="NZ_CP042905.2"/>
</dbReference>
<dbReference type="AlphaFoldDB" id="A0A5B9DD34"/>
<organism evidence="2 3">
    <name type="scientific">Promethearchaeum syntrophicum</name>
    <dbReference type="NCBI Taxonomy" id="2594042"/>
    <lineage>
        <taxon>Archaea</taxon>
        <taxon>Promethearchaeati</taxon>
        <taxon>Promethearchaeota</taxon>
        <taxon>Promethearchaeia</taxon>
        <taxon>Promethearchaeales</taxon>
        <taxon>Promethearchaeaceae</taxon>
        <taxon>Promethearchaeum</taxon>
    </lineage>
</organism>
<reference evidence="2 3" key="2">
    <citation type="journal article" date="2024" name="Int. J. Syst. Evol. Microbiol.">
        <title>Promethearchaeum syntrophicum gen. nov., sp. nov., an anaerobic, obligately syntrophic archaeon, the first isolate of the lineage 'Asgard' archaea, and proposal of the new archaeal phylum Promethearchaeota phyl. nov. and kingdom Promethearchaeati regn. nov.</title>
        <authorList>
            <person name="Imachi H."/>
            <person name="Nobu M.K."/>
            <person name="Kato S."/>
            <person name="Takaki Y."/>
            <person name="Miyazaki M."/>
            <person name="Miyata M."/>
            <person name="Ogawara M."/>
            <person name="Saito Y."/>
            <person name="Sakai S."/>
            <person name="Tahara Y.O."/>
            <person name="Takano Y."/>
            <person name="Tasumi E."/>
            <person name="Uematsu K."/>
            <person name="Yoshimura T."/>
            <person name="Itoh T."/>
            <person name="Ohkuma M."/>
            <person name="Takai K."/>
        </authorList>
    </citation>
    <scope>NUCLEOTIDE SEQUENCE [LARGE SCALE GENOMIC DNA]</scope>
    <source>
        <strain evidence="2 3">MK-D1</strain>
    </source>
</reference>
<reference evidence="2 3" key="1">
    <citation type="journal article" date="2020" name="Nature">
        <title>Isolation of an archaeon at the prokaryote-eukaryote interface.</title>
        <authorList>
            <person name="Imachi H."/>
            <person name="Nobu M.K."/>
            <person name="Nakahara N."/>
            <person name="Morono Y."/>
            <person name="Ogawara M."/>
            <person name="Takaki Y."/>
            <person name="Takano Y."/>
            <person name="Uematsu K."/>
            <person name="Ikuta T."/>
            <person name="Ito M."/>
            <person name="Matsui Y."/>
            <person name="Miyazaki M."/>
            <person name="Murata K."/>
            <person name="Saito Y."/>
            <person name="Sakai S."/>
            <person name="Song C."/>
            <person name="Tasumi E."/>
            <person name="Yamanaka Y."/>
            <person name="Yamaguchi T."/>
            <person name="Kamagata Y."/>
            <person name="Tamaki H."/>
            <person name="Takai K."/>
        </authorList>
    </citation>
    <scope>NUCLEOTIDE SEQUENCE [LARGE SCALE GENOMIC DNA]</scope>
    <source>
        <strain evidence="2 3">MK-D1</strain>
    </source>
</reference>
<evidence type="ECO:0000256" key="1">
    <source>
        <dbReference type="SAM" id="Coils"/>
    </source>
</evidence>
<dbReference type="EMBL" id="CP042905">
    <property type="protein sequence ID" value="QEE16787.1"/>
    <property type="molecule type" value="Genomic_DNA"/>
</dbReference>
<keyword evidence="3" id="KW-1185">Reference proteome</keyword>
<dbReference type="Proteomes" id="UP000321408">
    <property type="component" value="Chromosome"/>
</dbReference>
<dbReference type="GeneID" id="41330600"/>
<name>A0A5B9DD34_9ARCH</name>
<evidence type="ECO:0008006" key="4">
    <source>
        <dbReference type="Google" id="ProtNLM"/>
    </source>
</evidence>
<proteinExistence type="predicted"/>
<accession>A0A5B9DD34</accession>
<dbReference type="KEGG" id="psyt:DSAG12_02617"/>
<gene>
    <name evidence="2" type="ORF">DSAG12_02617</name>
</gene>
<keyword evidence="1" id="KW-0175">Coiled coil</keyword>
<sequence>MVKSSKEKLDLTRKLLQMGLSYRDIQEKLRLQFGSGVSNTTLIKLQKKNDEVSQLRKENDQLREELALFKKLYFELLALTKKRMEKIKNEK</sequence>
<evidence type="ECO:0000313" key="2">
    <source>
        <dbReference type="EMBL" id="QEE16787.1"/>
    </source>
</evidence>
<evidence type="ECO:0000313" key="3">
    <source>
        <dbReference type="Proteomes" id="UP000321408"/>
    </source>
</evidence>
<protein>
    <recommendedName>
        <fullName evidence="4">Transposase</fullName>
    </recommendedName>
</protein>
<feature type="coiled-coil region" evidence="1">
    <location>
        <begin position="45"/>
        <end position="72"/>
    </location>
</feature>